<keyword evidence="3" id="KW-1185">Reference proteome</keyword>
<sequence>MEQSKGGLRLLEWTGGIVSQGTLVKTARFGWREAWRIMMKELAPQSDEGDFVRPSYAYTNTIEFDPIQPYKYHIYVGNACPWCHRVLLSLHIRNLTDYIGYTEMIDDPVKASRGGWAFDDTHRDPVINANDLRKVYDAFEPGYRGRCTAPLVVDKYRKKLINNESSQIIRFLNSFDPPQQTPSVDLYPPSLRGTIDELNDYFYEKLNNGVYRCGFATTQQAYDRAARDVDEALMRLESILAERRFIAGPVVSETDVRVLPTIARFDAAYGTLFRASNKRVRDLPNVSAWLCEMWALPGVPETFDLAAAHDSYYRSLFPLNPSAIIPTSPTLQEIGVTDESIRAAPIARARLGVLQGMSMEGSDVAPGDVFAYKKQPVLVEV</sequence>
<dbReference type="VEuPathDB" id="CryptoDB:Vbra_1453"/>
<proteinExistence type="predicted"/>
<gene>
    <name evidence="2" type="ORF">Vbra_1453</name>
</gene>
<dbReference type="InterPro" id="IPR016639">
    <property type="entry name" value="GST_Omega/GSH"/>
</dbReference>
<dbReference type="Gene3D" id="1.20.1050.10">
    <property type="match status" value="1"/>
</dbReference>
<dbReference type="PANTHER" id="PTHR32419:SF6">
    <property type="entry name" value="GLUTATHIONE S-TRANSFERASE OMEGA-LIKE 1-RELATED"/>
    <property type="match status" value="1"/>
</dbReference>
<dbReference type="GO" id="GO:0005737">
    <property type="term" value="C:cytoplasm"/>
    <property type="evidence" value="ECO:0007669"/>
    <property type="project" value="TreeGrafter"/>
</dbReference>
<organism evidence="2 3">
    <name type="scientific">Vitrella brassicaformis (strain CCMP3155)</name>
    <dbReference type="NCBI Taxonomy" id="1169540"/>
    <lineage>
        <taxon>Eukaryota</taxon>
        <taxon>Sar</taxon>
        <taxon>Alveolata</taxon>
        <taxon>Colpodellida</taxon>
        <taxon>Vitrellaceae</taxon>
        <taxon>Vitrella</taxon>
    </lineage>
</organism>
<dbReference type="Gene3D" id="3.40.30.10">
    <property type="entry name" value="Glutaredoxin"/>
    <property type="match status" value="1"/>
</dbReference>
<evidence type="ECO:0000313" key="2">
    <source>
        <dbReference type="EMBL" id="CEL91850.1"/>
    </source>
</evidence>
<accession>A0A0G4E8X7</accession>
<dbReference type="SUPFAM" id="SSF52833">
    <property type="entry name" value="Thioredoxin-like"/>
    <property type="match status" value="1"/>
</dbReference>
<dbReference type="PhylomeDB" id="A0A0G4E8X7"/>
<dbReference type="InterPro" id="IPR036282">
    <property type="entry name" value="Glutathione-S-Trfase_C_sf"/>
</dbReference>
<dbReference type="EMBL" id="CDMY01000027">
    <property type="protein sequence ID" value="CEL91850.1"/>
    <property type="molecule type" value="Genomic_DNA"/>
</dbReference>
<dbReference type="InterPro" id="IPR036249">
    <property type="entry name" value="Thioredoxin-like_sf"/>
</dbReference>
<dbReference type="AlphaFoldDB" id="A0A0G4E8X7"/>
<evidence type="ECO:0000259" key="1">
    <source>
        <dbReference type="PROSITE" id="PS50405"/>
    </source>
</evidence>
<dbReference type="OMA" id="LYWNVKG"/>
<reference evidence="2 3" key="1">
    <citation type="submission" date="2014-11" db="EMBL/GenBank/DDBJ databases">
        <authorList>
            <person name="Zhu J."/>
            <person name="Qi W."/>
            <person name="Song R."/>
        </authorList>
    </citation>
    <scope>NUCLEOTIDE SEQUENCE [LARGE SCALE GENOMIC DNA]</scope>
</reference>
<protein>
    <recommendedName>
        <fullName evidence="1">GST C-terminal domain-containing protein</fullName>
    </recommendedName>
</protein>
<dbReference type="SUPFAM" id="SSF47616">
    <property type="entry name" value="GST C-terminal domain-like"/>
    <property type="match status" value="1"/>
</dbReference>
<dbReference type="Proteomes" id="UP000041254">
    <property type="component" value="Unassembled WGS sequence"/>
</dbReference>
<name>A0A0G4E8X7_VITBC</name>
<dbReference type="GO" id="GO:0004364">
    <property type="term" value="F:glutathione transferase activity"/>
    <property type="evidence" value="ECO:0007669"/>
    <property type="project" value="InterPro"/>
</dbReference>
<dbReference type="InterPro" id="IPR010987">
    <property type="entry name" value="Glutathione-S-Trfase_C-like"/>
</dbReference>
<dbReference type="PROSITE" id="PS50405">
    <property type="entry name" value="GST_CTER"/>
    <property type="match status" value="1"/>
</dbReference>
<dbReference type="InterPro" id="IPR047047">
    <property type="entry name" value="GST_Omega-like_C"/>
</dbReference>
<evidence type="ECO:0000313" key="3">
    <source>
        <dbReference type="Proteomes" id="UP000041254"/>
    </source>
</evidence>
<dbReference type="STRING" id="1169540.A0A0G4E8X7"/>
<dbReference type="Pfam" id="PF13409">
    <property type="entry name" value="GST_N_2"/>
    <property type="match status" value="1"/>
</dbReference>
<dbReference type="InterPro" id="IPR004045">
    <property type="entry name" value="Glutathione_S-Trfase_N"/>
</dbReference>
<dbReference type="Pfam" id="PF13410">
    <property type="entry name" value="GST_C_2"/>
    <property type="match status" value="1"/>
</dbReference>
<dbReference type="CDD" id="cd03190">
    <property type="entry name" value="GST_C_Omega_like"/>
    <property type="match status" value="1"/>
</dbReference>
<dbReference type="PANTHER" id="PTHR32419">
    <property type="entry name" value="GLUTATHIONYL-HYDROQUINONE REDUCTASE"/>
    <property type="match status" value="1"/>
</dbReference>
<feature type="domain" description="GST C-terminal" evidence="1">
    <location>
        <begin position="188"/>
        <end position="322"/>
    </location>
</feature>
<dbReference type="InParanoid" id="A0A0G4E8X7"/>
<dbReference type="OrthoDB" id="2309723at2759"/>